<evidence type="ECO:0000313" key="1">
    <source>
        <dbReference type="Proteomes" id="UP000887569"/>
    </source>
</evidence>
<protein>
    <submittedName>
        <fullName evidence="2">Uncharacterized protein</fullName>
    </submittedName>
</protein>
<reference evidence="2" key="1">
    <citation type="submission" date="2022-11" db="UniProtKB">
        <authorList>
            <consortium name="WormBaseParasite"/>
        </authorList>
    </citation>
    <scope>IDENTIFICATION</scope>
</reference>
<dbReference type="WBParaSite" id="PgB01_g080_t01">
    <property type="protein sequence ID" value="PgB01_g080_t01"/>
    <property type="gene ID" value="PgB01_g080"/>
</dbReference>
<proteinExistence type="predicted"/>
<sequence>SELNVEDLLPELHISIRHLFRTADMIREGGREVIRKFCIHRHWSRFFFEALVDAVKGAIIKHSQFKQQRNSAFFAYFRLQSLIHCHISNGYHSVFPRKIVLWDKSIIILR</sequence>
<evidence type="ECO:0000313" key="2">
    <source>
        <dbReference type="WBParaSite" id="PgB01_g080_t01"/>
    </source>
</evidence>
<accession>A0A914ZC59</accession>
<dbReference type="Proteomes" id="UP000887569">
    <property type="component" value="Unplaced"/>
</dbReference>
<dbReference type="AlphaFoldDB" id="A0A914ZC59"/>
<keyword evidence="1" id="KW-1185">Reference proteome</keyword>
<organism evidence="1 2">
    <name type="scientific">Parascaris univalens</name>
    <name type="common">Nematode worm</name>
    <dbReference type="NCBI Taxonomy" id="6257"/>
    <lineage>
        <taxon>Eukaryota</taxon>
        <taxon>Metazoa</taxon>
        <taxon>Ecdysozoa</taxon>
        <taxon>Nematoda</taxon>
        <taxon>Chromadorea</taxon>
        <taxon>Rhabditida</taxon>
        <taxon>Spirurina</taxon>
        <taxon>Ascaridomorpha</taxon>
        <taxon>Ascaridoidea</taxon>
        <taxon>Ascarididae</taxon>
        <taxon>Parascaris</taxon>
    </lineage>
</organism>
<name>A0A914ZC59_PARUN</name>